<evidence type="ECO:0000313" key="4">
    <source>
        <dbReference type="Proteomes" id="UP000650582"/>
    </source>
</evidence>
<evidence type="ECO:0000313" key="3">
    <source>
        <dbReference type="EMBL" id="KAF8678634.1"/>
    </source>
</evidence>
<dbReference type="InterPro" id="IPR035992">
    <property type="entry name" value="Ricin_B-like_lectins"/>
</dbReference>
<dbReference type="Gene3D" id="2.80.10.50">
    <property type="match status" value="1"/>
</dbReference>
<dbReference type="GO" id="GO:0030246">
    <property type="term" value="F:carbohydrate binding"/>
    <property type="evidence" value="ECO:0007669"/>
    <property type="project" value="UniProtKB-KW"/>
</dbReference>
<keyword evidence="1" id="KW-0175">Coiled coil</keyword>
<protein>
    <submittedName>
        <fullName evidence="3">Ricin-type beta-trefoil lectin domain-like</fullName>
    </submittedName>
</protein>
<feature type="coiled-coil region" evidence="1">
    <location>
        <begin position="525"/>
        <end position="559"/>
    </location>
</feature>
<name>A0A8H7H7K6_9AGAM</name>
<proteinExistence type="predicted"/>
<dbReference type="AlphaFoldDB" id="A0A8H7H7K6"/>
<feature type="region of interest" description="Disordered" evidence="2">
    <location>
        <begin position="252"/>
        <end position="300"/>
    </location>
</feature>
<evidence type="ECO:0000256" key="1">
    <source>
        <dbReference type="SAM" id="Coils"/>
    </source>
</evidence>
<feature type="coiled-coil region" evidence="1">
    <location>
        <begin position="153"/>
        <end position="201"/>
    </location>
</feature>
<comment type="caution">
    <text evidence="3">The sequence shown here is derived from an EMBL/GenBank/DDBJ whole genome shotgun (WGS) entry which is preliminary data.</text>
</comment>
<feature type="compositionally biased region" description="Polar residues" evidence="2">
    <location>
        <begin position="287"/>
        <end position="300"/>
    </location>
</feature>
<keyword evidence="3" id="KW-0430">Lectin</keyword>
<organism evidence="3 4">
    <name type="scientific">Rhizoctonia solani</name>
    <dbReference type="NCBI Taxonomy" id="456999"/>
    <lineage>
        <taxon>Eukaryota</taxon>
        <taxon>Fungi</taxon>
        <taxon>Dikarya</taxon>
        <taxon>Basidiomycota</taxon>
        <taxon>Agaricomycotina</taxon>
        <taxon>Agaricomycetes</taxon>
        <taxon>Cantharellales</taxon>
        <taxon>Ceratobasidiaceae</taxon>
        <taxon>Rhizoctonia</taxon>
    </lineage>
</organism>
<gene>
    <name evidence="3" type="ORF">RHS04_05221</name>
</gene>
<accession>A0A8H7H7K6</accession>
<dbReference type="Proteomes" id="UP000650582">
    <property type="component" value="Unassembled WGS sequence"/>
</dbReference>
<evidence type="ECO:0000256" key="2">
    <source>
        <dbReference type="SAM" id="MobiDB-lite"/>
    </source>
</evidence>
<dbReference type="SUPFAM" id="SSF50370">
    <property type="entry name" value="Ricin B-like lectins"/>
    <property type="match status" value="1"/>
</dbReference>
<feature type="region of interest" description="Disordered" evidence="2">
    <location>
        <begin position="480"/>
        <end position="511"/>
    </location>
</feature>
<reference evidence="3" key="1">
    <citation type="submission" date="2020-09" db="EMBL/GenBank/DDBJ databases">
        <title>Comparative genome analyses of four rice-infecting Rhizoctonia solani isolates reveal extensive enrichment of homogalacturonan modification genes.</title>
        <authorList>
            <person name="Lee D.-Y."/>
            <person name="Jeon J."/>
            <person name="Kim K.-T."/>
            <person name="Cheong K."/>
            <person name="Song H."/>
            <person name="Choi G."/>
            <person name="Ko J."/>
            <person name="Opiyo S.O."/>
            <person name="Zuo S."/>
            <person name="Madhav S."/>
            <person name="Lee Y.-H."/>
            <person name="Wang G.-L."/>
        </authorList>
    </citation>
    <scope>NUCLEOTIDE SEQUENCE</scope>
    <source>
        <strain evidence="3">AG1-IA YN-7</strain>
    </source>
</reference>
<dbReference type="EMBL" id="JACYCC010000038">
    <property type="protein sequence ID" value="KAF8678634.1"/>
    <property type="molecule type" value="Genomic_DNA"/>
</dbReference>
<sequence length="593" mass="67358">MENIEGTFRIFNIKYNKAITIPAHHPSTVVGWQAPHQPNQQWFIRRAGDKYHIEDSLYGRYLVPDYTDRGARINLGRYPVNWEILSVGENKYVFKVAGHDLVLDLHGSEDGAEIHVWQRSITEPQKLWTLEKLSGFSGNNPEVFSAASKDALIARLTDQLDERENQIAEQEERIENQTQEIQELKREAETRNQHLKELNIAVNKLLICLAEGDARAPITQPGSNGHIESEVSTLREQVSRIESALSQIVGGSAYMHGEPPRSGLSEPQIRPPGSDSQRSRLRFEGKAQSQGSDFWQNPTPGSGFCQKGPDNPNLLVSRCSVSWLGAERPLQGDKMLSLEPGTYRIINIARKKALRVPDESTNTITSWQVQDEPNQKIQELWTREIFVSPQYTMQLASVSRFTYDVEDYSTNLRTLDVYRIQLEAVDRVLDLHDRGEVFSCVLLWGRDAIDVLLNQVYIWPANDVEPQKVWDFERLGCETGDESKETEGIIPSGQPEGDDSTSRDESVTKKPLPALDPIAIRDIQIAQQARRIQLLEAQLSQRDQEIERLHDEVAVLKSQESSQVSALHERTMELEKLVEKLFEQESKRPNNAA</sequence>